<comment type="caution">
    <text evidence="3">The sequence shown here is derived from an EMBL/GenBank/DDBJ whole genome shotgun (WGS) entry which is preliminary data.</text>
</comment>
<dbReference type="EMBL" id="VFIA01000082">
    <property type="protein sequence ID" value="MBC3795129.1"/>
    <property type="molecule type" value="Genomic_DNA"/>
</dbReference>
<evidence type="ECO:0000313" key="4">
    <source>
        <dbReference type="Proteomes" id="UP000700732"/>
    </source>
</evidence>
<keyword evidence="4" id="KW-1185">Reference proteome</keyword>
<reference evidence="3 4" key="1">
    <citation type="submission" date="2019-06" db="EMBL/GenBank/DDBJ databases">
        <title>Spirosoma utsteinense sp. nov. isolated from Antarctic ice-free soils.</title>
        <authorList>
            <person name="Tahon G."/>
        </authorList>
    </citation>
    <scope>NUCLEOTIDE SEQUENCE [LARGE SCALE GENOMIC DNA]</scope>
    <source>
        <strain evidence="3 4">LMG 31447</strain>
    </source>
</reference>
<feature type="modified residue" description="4-aspartylphosphate" evidence="1">
    <location>
        <position position="61"/>
    </location>
</feature>
<name>A0ABR6WF37_9BACT</name>
<dbReference type="SUPFAM" id="SSF52172">
    <property type="entry name" value="CheY-like"/>
    <property type="match status" value="1"/>
</dbReference>
<dbReference type="InterPro" id="IPR001789">
    <property type="entry name" value="Sig_transdc_resp-reg_receiver"/>
</dbReference>
<dbReference type="InterPro" id="IPR011006">
    <property type="entry name" value="CheY-like_superfamily"/>
</dbReference>
<sequence>MGNIQFCIYAVDDDEDDRYLIQEALKPYSDCSVTFFNDGESLLDDLLNSPEGKLPALILLDLDMPRVDGYKVLRTLKTNPNLNFIPILVLTATRSEETVHKAYRLGANTFMSKPSSFKEMTQLFQLMYTYWLKTVHIPNNP</sequence>
<dbReference type="PANTHER" id="PTHR44520:SF2">
    <property type="entry name" value="RESPONSE REGULATOR RCP1"/>
    <property type="match status" value="1"/>
</dbReference>
<evidence type="ECO:0000256" key="1">
    <source>
        <dbReference type="PROSITE-ProRule" id="PRU00169"/>
    </source>
</evidence>
<dbReference type="SMART" id="SM00448">
    <property type="entry name" value="REC"/>
    <property type="match status" value="1"/>
</dbReference>
<dbReference type="RefSeq" id="WP_186742282.1">
    <property type="nucleotide sequence ID" value="NZ_VFIA01000082.1"/>
</dbReference>
<dbReference type="Pfam" id="PF00072">
    <property type="entry name" value="Response_reg"/>
    <property type="match status" value="1"/>
</dbReference>
<dbReference type="PROSITE" id="PS50110">
    <property type="entry name" value="RESPONSE_REGULATORY"/>
    <property type="match status" value="1"/>
</dbReference>
<accession>A0ABR6WF37</accession>
<keyword evidence="1" id="KW-0597">Phosphoprotein</keyword>
<evidence type="ECO:0000259" key="2">
    <source>
        <dbReference type="PROSITE" id="PS50110"/>
    </source>
</evidence>
<gene>
    <name evidence="3" type="ORF">FH603_5664</name>
</gene>
<dbReference type="Gene3D" id="3.40.50.2300">
    <property type="match status" value="1"/>
</dbReference>
<dbReference type="PANTHER" id="PTHR44520">
    <property type="entry name" value="RESPONSE REGULATOR RCP1-RELATED"/>
    <property type="match status" value="1"/>
</dbReference>
<dbReference type="CDD" id="cd17557">
    <property type="entry name" value="REC_Rcp-like"/>
    <property type="match status" value="1"/>
</dbReference>
<feature type="domain" description="Response regulatory" evidence="2">
    <location>
        <begin position="7"/>
        <end position="128"/>
    </location>
</feature>
<organism evidence="3 4">
    <name type="scientific">Spirosoma utsteinense</name>
    <dbReference type="NCBI Taxonomy" id="2585773"/>
    <lineage>
        <taxon>Bacteria</taxon>
        <taxon>Pseudomonadati</taxon>
        <taxon>Bacteroidota</taxon>
        <taxon>Cytophagia</taxon>
        <taxon>Cytophagales</taxon>
        <taxon>Cytophagaceae</taxon>
        <taxon>Spirosoma</taxon>
    </lineage>
</organism>
<proteinExistence type="predicted"/>
<dbReference type="Proteomes" id="UP000700732">
    <property type="component" value="Unassembled WGS sequence"/>
</dbReference>
<evidence type="ECO:0000313" key="3">
    <source>
        <dbReference type="EMBL" id="MBC3795129.1"/>
    </source>
</evidence>
<dbReference type="InterPro" id="IPR052893">
    <property type="entry name" value="TCS_response_regulator"/>
</dbReference>
<protein>
    <submittedName>
        <fullName evidence="3">CheY-like chemotaxis protein</fullName>
    </submittedName>
</protein>